<dbReference type="AlphaFoldDB" id="A0A6H0Y3N1"/>
<feature type="signal peptide" evidence="1">
    <location>
        <begin position="1"/>
        <end position="21"/>
    </location>
</feature>
<feature type="chain" id="PRO_5026281455" description="Alpha/beta-hydrolase" evidence="1">
    <location>
        <begin position="22"/>
        <end position="467"/>
    </location>
</feature>
<proteinExistence type="predicted"/>
<dbReference type="EMBL" id="CP051143">
    <property type="protein sequence ID" value="QIX01624.1"/>
    <property type="molecule type" value="Genomic_DNA"/>
</dbReference>
<evidence type="ECO:0000256" key="1">
    <source>
        <dbReference type="SAM" id="SignalP"/>
    </source>
</evidence>
<dbReference type="InterPro" id="IPR029058">
    <property type="entry name" value="AB_hydrolase_fold"/>
</dbReference>
<name>A0A6H0Y3N1_9PEZI</name>
<sequence length="467" mass="49849">MRSYIAFTSVFSATLLQGSLALPAPAEQIVERGLADSILNGLGDAVSSLTGASSVLAQLTTVTATSKPTDIQGASWTLSSICQATPSPTNIYGTIGNIVAAGLTVDNVATIANAVDGLLSGEESWNNTNPIQPAWPIYPQKDHRDVVYDISEKDLRAAIYIPDTFQYGAYGAPNPIILVPGTGDTGYGTFLGNYIPLLQGSSIADPVWLNIPINLLSDAQNNAEFVAYAINYITAISNGRQVSIGCWSQGNIDSQWAFKFWPSIREVVTDHIAFSPDYHGTVFANFVAAPGEPLPPAILQQEYNSKFITALRANDGDSAFVPTTTVYSGFFDEIVEPQQGTGASAYLLDARGVGVTNNEVQLVCAGQAAGTFYTHEGILYNPLGYYLLVDALANDGPGQTSRLNLGAVCNNYLTPGLDLADFFLTETWLATAGANILLYPFPVLEEPDIKPQYNSSYAASVSDTYTR</sequence>
<dbReference type="OrthoDB" id="4605274at2759"/>
<accession>A0A6H0Y3N1</accession>
<dbReference type="PANTHER" id="PTHR37574:SF1">
    <property type="entry name" value="LIPASE B"/>
    <property type="match status" value="1"/>
</dbReference>
<dbReference type="Proteomes" id="UP000503462">
    <property type="component" value="Chromosome 5"/>
</dbReference>
<protein>
    <recommendedName>
        <fullName evidence="4">Alpha/beta-hydrolase</fullName>
    </recommendedName>
</protein>
<organism evidence="2 3">
    <name type="scientific">Peltaster fructicola</name>
    <dbReference type="NCBI Taxonomy" id="286661"/>
    <lineage>
        <taxon>Eukaryota</taxon>
        <taxon>Fungi</taxon>
        <taxon>Dikarya</taxon>
        <taxon>Ascomycota</taxon>
        <taxon>Pezizomycotina</taxon>
        <taxon>Dothideomycetes</taxon>
        <taxon>Dothideomycetes incertae sedis</taxon>
        <taxon>Peltaster</taxon>
    </lineage>
</organism>
<keyword evidence="3" id="KW-1185">Reference proteome</keyword>
<reference evidence="2 3" key="1">
    <citation type="journal article" date="2016" name="Sci. Rep.">
        <title>Peltaster fructicola genome reveals evolution from an invasive phytopathogen to an ectophytic parasite.</title>
        <authorList>
            <person name="Xu C."/>
            <person name="Chen H."/>
            <person name="Gleason M.L."/>
            <person name="Xu J.R."/>
            <person name="Liu H."/>
            <person name="Zhang R."/>
            <person name="Sun G."/>
        </authorList>
    </citation>
    <scope>NUCLEOTIDE SEQUENCE [LARGE SCALE GENOMIC DNA]</scope>
    <source>
        <strain evidence="2 3">LNHT1506</strain>
    </source>
</reference>
<evidence type="ECO:0008006" key="4">
    <source>
        <dbReference type="Google" id="ProtNLM"/>
    </source>
</evidence>
<evidence type="ECO:0000313" key="2">
    <source>
        <dbReference type="EMBL" id="QIX01624.1"/>
    </source>
</evidence>
<gene>
    <name evidence="2" type="ORF">AMS68_007141</name>
</gene>
<dbReference type="SUPFAM" id="SSF53474">
    <property type="entry name" value="alpha/beta-Hydrolases"/>
    <property type="match status" value="1"/>
</dbReference>
<evidence type="ECO:0000313" key="3">
    <source>
        <dbReference type="Proteomes" id="UP000503462"/>
    </source>
</evidence>
<dbReference type="PANTHER" id="PTHR37574">
    <property type="entry name" value="LIPASE B"/>
    <property type="match status" value="1"/>
</dbReference>
<keyword evidence="1" id="KW-0732">Signal</keyword>
<dbReference type="InterPro" id="IPR053228">
    <property type="entry name" value="Stereospecific_Lipase"/>
</dbReference>
<dbReference type="Gene3D" id="3.40.50.1820">
    <property type="entry name" value="alpha/beta hydrolase"/>
    <property type="match status" value="1"/>
</dbReference>